<evidence type="ECO:0000313" key="2">
    <source>
        <dbReference type="Proteomes" id="UP001189429"/>
    </source>
</evidence>
<dbReference type="EMBL" id="CAUYUJ010000060">
    <property type="protein sequence ID" value="CAK0788475.1"/>
    <property type="molecule type" value="Genomic_DNA"/>
</dbReference>
<organism evidence="1 2">
    <name type="scientific">Prorocentrum cordatum</name>
    <dbReference type="NCBI Taxonomy" id="2364126"/>
    <lineage>
        <taxon>Eukaryota</taxon>
        <taxon>Sar</taxon>
        <taxon>Alveolata</taxon>
        <taxon>Dinophyceae</taxon>
        <taxon>Prorocentrales</taxon>
        <taxon>Prorocentraceae</taxon>
        <taxon>Prorocentrum</taxon>
    </lineage>
</organism>
<accession>A0ABN9P991</accession>
<proteinExistence type="predicted"/>
<protein>
    <submittedName>
        <fullName evidence="1">Uncharacterized protein</fullName>
    </submittedName>
</protein>
<gene>
    <name evidence="1" type="ORF">PCOR1329_LOCUS354</name>
</gene>
<name>A0ABN9P991_9DINO</name>
<comment type="caution">
    <text evidence="1">The sequence shown here is derived from an EMBL/GenBank/DDBJ whole genome shotgun (WGS) entry which is preliminary data.</text>
</comment>
<sequence length="286" mass="31537">MPTPCAGRQSRTVPCLRTMPCGCWTFLGRTLTTLPAPSTASRSCRLRIHSMTAIWVEEKLDNSRSKLALASARMLEAIKHKVDTFKNNHLDYDNHQFLALLSRTLNETMGEIRTFEQAKDYQMTRLEGWDKSNGEKLTLRLAQAIHGVTGSVEFRSHLTQIDTAHLANLQMSEACGYLTSTVTAAMAPAYQSLAHQKQKLDDMSKIVPSVTAKYPAFIQERMGARASALLNMAYMENLALKEAAMNILKEASPVVMGRLHCTMHSASARAGLGAAVLLAVAAWLVQ</sequence>
<evidence type="ECO:0000313" key="1">
    <source>
        <dbReference type="EMBL" id="CAK0788475.1"/>
    </source>
</evidence>
<dbReference type="Proteomes" id="UP001189429">
    <property type="component" value="Unassembled WGS sequence"/>
</dbReference>
<keyword evidence="2" id="KW-1185">Reference proteome</keyword>
<reference evidence="1" key="1">
    <citation type="submission" date="2023-10" db="EMBL/GenBank/DDBJ databases">
        <authorList>
            <person name="Chen Y."/>
            <person name="Shah S."/>
            <person name="Dougan E. K."/>
            <person name="Thang M."/>
            <person name="Chan C."/>
        </authorList>
    </citation>
    <scope>NUCLEOTIDE SEQUENCE [LARGE SCALE GENOMIC DNA]</scope>
</reference>